<evidence type="ECO:0000313" key="11">
    <source>
        <dbReference type="Proteomes" id="UP000050502"/>
    </source>
</evidence>
<evidence type="ECO:0000256" key="5">
    <source>
        <dbReference type="PIRSR" id="PIRSR600821-50"/>
    </source>
</evidence>
<dbReference type="AlphaFoldDB" id="A0A0M9UC45"/>
<dbReference type="GO" id="GO:0008784">
    <property type="term" value="F:alanine racemase activity"/>
    <property type="evidence" value="ECO:0007669"/>
    <property type="project" value="UniProtKB-UniRule"/>
</dbReference>
<dbReference type="SMART" id="SM01005">
    <property type="entry name" value="Ala_racemase_C"/>
    <property type="match status" value="1"/>
</dbReference>
<feature type="binding site" evidence="4 6">
    <location>
        <position position="137"/>
    </location>
    <ligand>
        <name>substrate</name>
    </ligand>
</feature>
<dbReference type="PANTHER" id="PTHR30511:SF0">
    <property type="entry name" value="ALANINE RACEMASE, CATABOLIC-RELATED"/>
    <property type="match status" value="1"/>
</dbReference>
<dbReference type="Proteomes" id="UP000037784">
    <property type="component" value="Unassembled WGS sequence"/>
</dbReference>
<name>A0A0M9UC45_9CHLR</name>
<comment type="cofactor">
    <cofactor evidence="1 4 5">
        <name>pyridoxal 5'-phosphate</name>
        <dbReference type="ChEBI" id="CHEBI:597326"/>
    </cofactor>
</comment>
<dbReference type="GO" id="GO:0030632">
    <property type="term" value="P:D-alanine biosynthetic process"/>
    <property type="evidence" value="ECO:0007669"/>
    <property type="project" value="UniProtKB-UniRule"/>
</dbReference>
<reference evidence="9 11" key="2">
    <citation type="submission" date="2015-07" db="EMBL/GenBank/DDBJ databases">
        <title>Whole genome sequence of Ardenticatena maritima DSM 23922.</title>
        <authorList>
            <person name="Hemp J."/>
            <person name="Ward L.M."/>
            <person name="Pace L.A."/>
            <person name="Fischer W.W."/>
        </authorList>
    </citation>
    <scope>NUCLEOTIDE SEQUENCE [LARGE SCALE GENOMIC DNA]</scope>
    <source>
        <strain evidence="9 11">110S</strain>
    </source>
</reference>
<reference evidence="8 10" key="1">
    <citation type="journal article" date="2015" name="Genome Announc.">
        <title>Draft Genome Sequence of a Heterotrophic Facultative Anaerobic Thermophilic Bacterium, Ardenticatena maritima Strain 110ST.</title>
        <authorList>
            <person name="Kawaichi S."/>
            <person name="Yoshida T."/>
            <person name="Sako Y."/>
            <person name="Nakamura R."/>
        </authorList>
    </citation>
    <scope>NUCLEOTIDE SEQUENCE [LARGE SCALE GENOMIC DNA]</scope>
    <source>
        <strain evidence="8 10">110S</strain>
    </source>
</reference>
<evidence type="ECO:0000256" key="1">
    <source>
        <dbReference type="ARBA" id="ARBA00001933"/>
    </source>
</evidence>
<keyword evidence="10" id="KW-1185">Reference proteome</keyword>
<dbReference type="Pfam" id="PF01168">
    <property type="entry name" value="Ala_racemase_N"/>
    <property type="match status" value="1"/>
</dbReference>
<evidence type="ECO:0000313" key="8">
    <source>
        <dbReference type="EMBL" id="GAP62538.1"/>
    </source>
</evidence>
<dbReference type="EMBL" id="BBZA01000062">
    <property type="protein sequence ID" value="GAP62538.1"/>
    <property type="molecule type" value="Genomic_DNA"/>
</dbReference>
<comment type="catalytic activity">
    <reaction evidence="4">
        <text>L-alanine = D-alanine</text>
        <dbReference type="Rhea" id="RHEA:20249"/>
        <dbReference type="ChEBI" id="CHEBI:57416"/>
        <dbReference type="ChEBI" id="CHEBI:57972"/>
        <dbReference type="EC" id="5.1.1.1"/>
    </reaction>
</comment>
<dbReference type="SUPFAM" id="SSF50621">
    <property type="entry name" value="Alanine racemase C-terminal domain-like"/>
    <property type="match status" value="1"/>
</dbReference>
<protein>
    <recommendedName>
        <fullName evidence="4">Alanine racemase</fullName>
        <ecNumber evidence="4">5.1.1.1</ecNumber>
    </recommendedName>
</protein>
<dbReference type="SUPFAM" id="SSF51419">
    <property type="entry name" value="PLP-binding barrel"/>
    <property type="match status" value="1"/>
</dbReference>
<dbReference type="InterPro" id="IPR001608">
    <property type="entry name" value="Ala_racemase_N"/>
</dbReference>
<dbReference type="Proteomes" id="UP000050502">
    <property type="component" value="Unassembled WGS sequence"/>
</dbReference>
<dbReference type="InterPro" id="IPR000821">
    <property type="entry name" value="Ala_racemase"/>
</dbReference>
<sequence length="376" mass="41128">MNTQPRPATWLEIDITALLENVAALRRVVGENVALFPVVKANAYGHGAVPVAHALLSAGCAGLCVARLDEGIALRQAGIRAPIWILGWIPPEHISAAVEYRLTPTINSLAQAAALHAATPRGEQTPIHIKVDTGLSRYGLLPDEVLPFVRDMRMFNHLSIEGLWTHMARADEPDPTPTQRQLARFAHVLEAVHAEGVHPRWLHTAASAAILNPALENAAHFNAVRPGISIYGLRPSREVAWPIHLRPVLTWKARVARVRELPAGTAISYGGTFVTPHAMRVALVPVGYGDGYPRALSNRGEVLIQGRRCRIVGRVCMDNIVVDINHVEHVEEGDEVVLIGRQGDAAITADDLAHWLGTINYEVVTQILPRVPRFYI</sequence>
<evidence type="ECO:0000256" key="6">
    <source>
        <dbReference type="PIRSR" id="PIRSR600821-52"/>
    </source>
</evidence>
<dbReference type="GO" id="GO:0030170">
    <property type="term" value="F:pyridoxal phosphate binding"/>
    <property type="evidence" value="ECO:0007669"/>
    <property type="project" value="UniProtKB-UniRule"/>
</dbReference>
<dbReference type="HAMAP" id="MF_01201">
    <property type="entry name" value="Ala_racemase"/>
    <property type="match status" value="1"/>
</dbReference>
<feature type="domain" description="Alanine racemase C-terminal" evidence="7">
    <location>
        <begin position="248"/>
        <end position="376"/>
    </location>
</feature>
<dbReference type="STRING" id="872965.SE16_06930"/>
<evidence type="ECO:0000256" key="4">
    <source>
        <dbReference type="HAMAP-Rule" id="MF_01201"/>
    </source>
</evidence>
<dbReference type="UniPathway" id="UPA00042">
    <property type="reaction ID" value="UER00497"/>
</dbReference>
<comment type="function">
    <text evidence="4">Catalyzes the interconversion of L-alanine and D-alanine. May also act on other amino acids.</text>
</comment>
<feature type="active site" description="Proton acceptor; specific for D-alanine" evidence="4">
    <location>
        <position position="40"/>
    </location>
</feature>
<gene>
    <name evidence="8" type="primary">alr</name>
    <name evidence="8" type="ORF">ARMA_0961</name>
    <name evidence="9" type="ORF">SE16_06930</name>
</gene>
<dbReference type="FunCoup" id="A0A0M9UC45">
    <property type="interactions" value="298"/>
</dbReference>
<dbReference type="InParanoid" id="A0A0M9UC45"/>
<comment type="pathway">
    <text evidence="4">Amino-acid biosynthesis; D-alanine biosynthesis; D-alanine from L-alanine: step 1/1.</text>
</comment>
<dbReference type="EC" id="5.1.1.1" evidence="4"/>
<dbReference type="InterPro" id="IPR011079">
    <property type="entry name" value="Ala_racemase_C"/>
</dbReference>
<dbReference type="PROSITE" id="PS00395">
    <property type="entry name" value="ALANINE_RACEMASE"/>
    <property type="match status" value="1"/>
</dbReference>
<evidence type="ECO:0000256" key="3">
    <source>
        <dbReference type="ARBA" id="ARBA00023235"/>
    </source>
</evidence>
<evidence type="ECO:0000259" key="7">
    <source>
        <dbReference type="SMART" id="SM01005"/>
    </source>
</evidence>
<dbReference type="Gene3D" id="2.40.37.10">
    <property type="entry name" value="Lyase, Ornithine Decarboxylase, Chain A, domain 1"/>
    <property type="match status" value="1"/>
</dbReference>
<dbReference type="InterPro" id="IPR009006">
    <property type="entry name" value="Ala_racemase/Decarboxylase_C"/>
</dbReference>
<dbReference type="EMBL" id="LGKN01000004">
    <property type="protein sequence ID" value="KPL88516.1"/>
    <property type="molecule type" value="Genomic_DNA"/>
</dbReference>
<comment type="caution">
    <text evidence="8">The sequence shown here is derived from an EMBL/GenBank/DDBJ whole genome shotgun (WGS) entry which is preliminary data.</text>
</comment>
<dbReference type="OrthoDB" id="9813814at2"/>
<organism evidence="8 10">
    <name type="scientific">Ardenticatena maritima</name>
    <dbReference type="NCBI Taxonomy" id="872965"/>
    <lineage>
        <taxon>Bacteria</taxon>
        <taxon>Bacillati</taxon>
        <taxon>Chloroflexota</taxon>
        <taxon>Ardenticatenia</taxon>
        <taxon>Ardenticatenales</taxon>
        <taxon>Ardenticatenaceae</taxon>
        <taxon>Ardenticatena</taxon>
    </lineage>
</organism>
<proteinExistence type="inferred from homology"/>
<dbReference type="RefSeq" id="WP_054492450.1">
    <property type="nucleotide sequence ID" value="NZ_BBZA01000062.1"/>
</dbReference>
<dbReference type="GO" id="GO:0005829">
    <property type="term" value="C:cytosol"/>
    <property type="evidence" value="ECO:0007669"/>
    <property type="project" value="TreeGrafter"/>
</dbReference>
<keyword evidence="3 4" id="KW-0413">Isomerase</keyword>
<dbReference type="CDD" id="cd00430">
    <property type="entry name" value="PLPDE_III_AR"/>
    <property type="match status" value="1"/>
</dbReference>
<dbReference type="InterPro" id="IPR020622">
    <property type="entry name" value="Ala_racemase_pyridoxalP-BS"/>
</dbReference>
<evidence type="ECO:0000313" key="10">
    <source>
        <dbReference type="Proteomes" id="UP000037784"/>
    </source>
</evidence>
<feature type="binding site" evidence="4 6">
    <location>
        <position position="317"/>
    </location>
    <ligand>
        <name>substrate</name>
    </ligand>
</feature>
<evidence type="ECO:0000256" key="2">
    <source>
        <dbReference type="ARBA" id="ARBA00022898"/>
    </source>
</evidence>
<reference evidence="10" key="3">
    <citation type="submission" date="2015-08" db="EMBL/GenBank/DDBJ databases">
        <title>Draft Genome Sequence of a Heterotrophic Facultative Anaerobic Bacterium Ardenticatena maritima Strain 110S.</title>
        <authorList>
            <person name="Kawaichi S."/>
            <person name="Yoshida T."/>
            <person name="Sako Y."/>
            <person name="Nakamura R."/>
        </authorList>
    </citation>
    <scope>NUCLEOTIDE SEQUENCE [LARGE SCALE GENOMIC DNA]</scope>
    <source>
        <strain evidence="10">110S</strain>
    </source>
</reference>
<feature type="modified residue" description="N6-(pyridoxal phosphate)lysine" evidence="4 5">
    <location>
        <position position="40"/>
    </location>
</feature>
<dbReference type="Pfam" id="PF00842">
    <property type="entry name" value="Ala_racemase_C"/>
    <property type="match status" value="1"/>
</dbReference>
<keyword evidence="2 4" id="KW-0663">Pyridoxal phosphate</keyword>
<dbReference type="FunFam" id="3.20.20.10:FF:000002">
    <property type="entry name" value="Alanine racemase"/>
    <property type="match status" value="1"/>
</dbReference>
<accession>A0A0M9UC45</accession>
<comment type="similarity">
    <text evidence="4">Belongs to the alanine racemase family.</text>
</comment>
<dbReference type="InterPro" id="IPR029066">
    <property type="entry name" value="PLP-binding_barrel"/>
</dbReference>
<dbReference type="PANTHER" id="PTHR30511">
    <property type="entry name" value="ALANINE RACEMASE"/>
    <property type="match status" value="1"/>
</dbReference>
<dbReference type="PATRIC" id="fig|872965.6.peg.1430"/>
<dbReference type="Gene3D" id="3.20.20.10">
    <property type="entry name" value="Alanine racemase"/>
    <property type="match status" value="1"/>
</dbReference>
<dbReference type="NCBIfam" id="TIGR00492">
    <property type="entry name" value="alr"/>
    <property type="match status" value="1"/>
</dbReference>
<feature type="active site" description="Proton acceptor; specific for L-alanine" evidence="4">
    <location>
        <position position="269"/>
    </location>
</feature>
<evidence type="ECO:0000313" key="9">
    <source>
        <dbReference type="EMBL" id="KPL88516.1"/>
    </source>
</evidence>
<dbReference type="PRINTS" id="PR00992">
    <property type="entry name" value="ALARACEMASE"/>
</dbReference>